<protein>
    <submittedName>
        <fullName evidence="1">Putative ester cyclase</fullName>
    </submittedName>
</protein>
<dbReference type="SUPFAM" id="SSF54427">
    <property type="entry name" value="NTF2-like"/>
    <property type="match status" value="2"/>
</dbReference>
<sequence>MPTDTTAFRTGALRTLEAFARGDDGYLTPDATAEASAPFGRLTAAGYAALMADLRRAMPDLERRDDILLAGDNRDDARWTGPRAAYLVATVGAYVGTFRTPFAGIPPTHDVVSLTYGEAHEIVDGRITRSYLLWDIAGLMMQAACWPMAATTGRAGIWPGPKGGHGLRLEPSADAGSLDRVLAMHDALHRFDGRDLDSMPMDAWADDFMYYAAGAIGACRGLDGFRAHHQIPFLRAFPDRKGAGHFVRLSDGPFAVTGGDVAITHTGGDYWGIGASGKRLTMRVMDFYRFDDADKIAENWLPNDTIGLMGQMGVDVMARMRHMTGQPATTL</sequence>
<organism evidence="1 2">
    <name type="scientific">Jannaschia donghaensis</name>
    <dbReference type="NCBI Taxonomy" id="420998"/>
    <lineage>
        <taxon>Bacteria</taxon>
        <taxon>Pseudomonadati</taxon>
        <taxon>Pseudomonadota</taxon>
        <taxon>Alphaproteobacteria</taxon>
        <taxon>Rhodobacterales</taxon>
        <taxon>Roseobacteraceae</taxon>
        <taxon>Jannaschia</taxon>
    </lineage>
</organism>
<dbReference type="Gene3D" id="3.10.450.50">
    <property type="match status" value="2"/>
</dbReference>
<dbReference type="EMBL" id="CXSU01000005">
    <property type="protein sequence ID" value="CTQ48808.1"/>
    <property type="molecule type" value="Genomic_DNA"/>
</dbReference>
<keyword evidence="2" id="KW-1185">Reference proteome</keyword>
<dbReference type="PANTHER" id="PTHR38436">
    <property type="entry name" value="POLYKETIDE CYCLASE SNOAL-LIKE DOMAIN"/>
    <property type="match status" value="1"/>
</dbReference>
<evidence type="ECO:0000313" key="2">
    <source>
        <dbReference type="Proteomes" id="UP000049222"/>
    </source>
</evidence>
<proteinExistence type="predicted"/>
<gene>
    <name evidence="1" type="ORF">JDO7802_00813</name>
</gene>
<dbReference type="InterPro" id="IPR032710">
    <property type="entry name" value="NTF2-like_dom_sf"/>
</dbReference>
<dbReference type="STRING" id="420998.JDO7802_00813"/>
<dbReference type="PANTHER" id="PTHR38436:SF1">
    <property type="entry name" value="ESTER CYCLASE"/>
    <property type="match status" value="1"/>
</dbReference>
<name>A0A0M6YEP9_9RHOB</name>
<accession>A0A0M6YEP9</accession>
<dbReference type="Pfam" id="PF07366">
    <property type="entry name" value="SnoaL"/>
    <property type="match status" value="1"/>
</dbReference>
<reference evidence="1 2" key="1">
    <citation type="submission" date="2015-07" db="EMBL/GenBank/DDBJ databases">
        <authorList>
            <person name="Noorani M."/>
        </authorList>
    </citation>
    <scope>NUCLEOTIDE SEQUENCE [LARGE SCALE GENOMIC DNA]</scope>
    <source>
        <strain evidence="1 2">CECT 7802</strain>
    </source>
</reference>
<dbReference type="GO" id="GO:0030638">
    <property type="term" value="P:polyketide metabolic process"/>
    <property type="evidence" value="ECO:0007669"/>
    <property type="project" value="InterPro"/>
</dbReference>
<evidence type="ECO:0000313" key="1">
    <source>
        <dbReference type="EMBL" id="CTQ48808.1"/>
    </source>
</evidence>
<dbReference type="AlphaFoldDB" id="A0A0M6YEP9"/>
<dbReference type="Proteomes" id="UP000049222">
    <property type="component" value="Unassembled WGS sequence"/>
</dbReference>
<dbReference type="InterPro" id="IPR009959">
    <property type="entry name" value="Cyclase_SnoaL-like"/>
</dbReference>
<dbReference type="RefSeq" id="WP_055082784.1">
    <property type="nucleotide sequence ID" value="NZ_CXSU01000005.1"/>
</dbReference>